<protein>
    <recommendedName>
        <fullName evidence="6">CSN8/PSMD8/EIF3K domain-containing protein</fullName>
    </recommendedName>
</protein>
<evidence type="ECO:0000256" key="3">
    <source>
        <dbReference type="ARBA" id="ARBA00022490"/>
    </source>
</evidence>
<keyword evidence="5" id="KW-0539">Nucleus</keyword>
<comment type="subcellular location">
    <subcellularLocation>
        <location evidence="2">Cytoplasm</location>
    </subcellularLocation>
    <subcellularLocation>
        <location evidence="1">Nucleus</location>
    </subcellularLocation>
</comment>
<gene>
    <name evidence="7" type="ORF">POTOM_011391</name>
</gene>
<evidence type="ECO:0000256" key="1">
    <source>
        <dbReference type="ARBA" id="ARBA00004123"/>
    </source>
</evidence>
<feature type="domain" description="CSN8/PSMD8/EIF3K" evidence="6">
    <location>
        <begin position="82"/>
        <end position="154"/>
    </location>
</feature>
<dbReference type="InterPro" id="IPR033205">
    <property type="entry name" value="COP9_CSN8"/>
</dbReference>
<organism evidence="7 8">
    <name type="scientific">Populus tomentosa</name>
    <name type="common">Chinese white poplar</name>
    <dbReference type="NCBI Taxonomy" id="118781"/>
    <lineage>
        <taxon>Eukaryota</taxon>
        <taxon>Viridiplantae</taxon>
        <taxon>Streptophyta</taxon>
        <taxon>Embryophyta</taxon>
        <taxon>Tracheophyta</taxon>
        <taxon>Spermatophyta</taxon>
        <taxon>Magnoliopsida</taxon>
        <taxon>eudicotyledons</taxon>
        <taxon>Gunneridae</taxon>
        <taxon>Pentapetalae</taxon>
        <taxon>rosids</taxon>
        <taxon>fabids</taxon>
        <taxon>Malpighiales</taxon>
        <taxon>Salicaceae</taxon>
        <taxon>Saliceae</taxon>
        <taxon>Populus</taxon>
    </lineage>
</organism>
<dbReference type="EMBL" id="JAAWWB010000005">
    <property type="protein sequence ID" value="KAG6782004.1"/>
    <property type="molecule type" value="Genomic_DNA"/>
</dbReference>
<evidence type="ECO:0000256" key="5">
    <source>
        <dbReference type="ARBA" id="ARBA00023242"/>
    </source>
</evidence>
<evidence type="ECO:0000313" key="7">
    <source>
        <dbReference type="EMBL" id="KAG6782004.1"/>
    </source>
</evidence>
<evidence type="ECO:0000313" key="8">
    <source>
        <dbReference type="Proteomes" id="UP000886885"/>
    </source>
</evidence>
<evidence type="ECO:0000256" key="4">
    <source>
        <dbReference type="ARBA" id="ARBA00022790"/>
    </source>
</evidence>
<evidence type="ECO:0000256" key="2">
    <source>
        <dbReference type="ARBA" id="ARBA00004496"/>
    </source>
</evidence>
<dbReference type="PANTHER" id="PTHR13339:SF0">
    <property type="entry name" value="COP9 SIGNALOSOME COMPLEX SUBUNIT 8"/>
    <property type="match status" value="1"/>
</dbReference>
<dbReference type="GO" id="GO:0008180">
    <property type="term" value="C:COP9 signalosome"/>
    <property type="evidence" value="ECO:0007669"/>
    <property type="project" value="UniProtKB-KW"/>
</dbReference>
<evidence type="ECO:0000259" key="6">
    <source>
        <dbReference type="Pfam" id="PF10075"/>
    </source>
</evidence>
<dbReference type="GO" id="GO:0010387">
    <property type="term" value="P:COP9 signalosome assembly"/>
    <property type="evidence" value="ECO:0007669"/>
    <property type="project" value="InterPro"/>
</dbReference>
<keyword evidence="3" id="KW-0963">Cytoplasm</keyword>
<dbReference type="Pfam" id="PF10075">
    <property type="entry name" value="CSN8_PSD8_EIF3K"/>
    <property type="match status" value="1"/>
</dbReference>
<dbReference type="AlphaFoldDB" id="A0A8X8D895"/>
<sequence length="175" mass="20120">MNLCSRLPQSWRRLHSRKNGLLLSIFSPVFKPTTLTAQDFCGNQYRQRLKRGNQKWSQQTQSLVAAFSGKVFFPLEFYIGHDRASIKMEGLALEIYTERMFQLLLSAYSTVGIQDTALFLGMNEDDAASFVMQQGWAVDPASRMLIVKKQPVATEQKLDPSKLHRLTEYVLHFEQ</sequence>
<keyword evidence="4" id="KW-0736">Signalosome</keyword>
<accession>A0A8X8D895</accession>
<dbReference type="Proteomes" id="UP000886885">
    <property type="component" value="Chromosome 3A"/>
</dbReference>
<dbReference type="PANTHER" id="PTHR13339">
    <property type="entry name" value="COP9 SIGNALOSOME COMPLEX SUBUNIT 8"/>
    <property type="match status" value="1"/>
</dbReference>
<proteinExistence type="predicted"/>
<dbReference type="InterPro" id="IPR033464">
    <property type="entry name" value="CSN8_PSD8_EIF3K"/>
</dbReference>
<comment type="caution">
    <text evidence="7">The sequence shown here is derived from an EMBL/GenBank/DDBJ whole genome shotgun (WGS) entry which is preliminary data.</text>
</comment>
<dbReference type="GO" id="GO:0005737">
    <property type="term" value="C:cytoplasm"/>
    <property type="evidence" value="ECO:0007669"/>
    <property type="project" value="UniProtKB-SubCell"/>
</dbReference>
<name>A0A8X8D895_POPTO</name>
<dbReference type="OrthoDB" id="5351233at2759"/>
<reference evidence="7" key="1">
    <citation type="journal article" date="2020" name="bioRxiv">
        <title>Hybrid origin of Populus tomentosa Carr. identified through genome sequencing and phylogenomic analysis.</title>
        <authorList>
            <person name="An X."/>
            <person name="Gao K."/>
            <person name="Chen Z."/>
            <person name="Li J."/>
            <person name="Yang X."/>
            <person name="Yang X."/>
            <person name="Zhou J."/>
            <person name="Guo T."/>
            <person name="Zhao T."/>
            <person name="Huang S."/>
            <person name="Miao D."/>
            <person name="Khan W.U."/>
            <person name="Rao P."/>
            <person name="Ye M."/>
            <person name="Lei B."/>
            <person name="Liao W."/>
            <person name="Wang J."/>
            <person name="Ji L."/>
            <person name="Li Y."/>
            <person name="Guo B."/>
            <person name="Mustafa N.S."/>
            <person name="Li S."/>
            <person name="Yun Q."/>
            <person name="Keller S.R."/>
            <person name="Mao J."/>
            <person name="Zhang R."/>
            <person name="Strauss S.H."/>
        </authorList>
    </citation>
    <scope>NUCLEOTIDE SEQUENCE</scope>
    <source>
        <strain evidence="7">GM15</strain>
        <tissue evidence="7">Leaf</tissue>
    </source>
</reference>
<dbReference type="GO" id="GO:0000338">
    <property type="term" value="P:protein deneddylation"/>
    <property type="evidence" value="ECO:0007669"/>
    <property type="project" value="InterPro"/>
</dbReference>
<keyword evidence="8" id="KW-1185">Reference proteome</keyword>